<dbReference type="Pfam" id="PF19081">
    <property type="entry name" value="Ig_7"/>
    <property type="match status" value="1"/>
</dbReference>
<dbReference type="InterPro" id="IPR013783">
    <property type="entry name" value="Ig-like_fold"/>
</dbReference>
<evidence type="ECO:0000313" key="3">
    <source>
        <dbReference type="EMBL" id="MFD2565631.1"/>
    </source>
</evidence>
<evidence type="ECO:0000259" key="2">
    <source>
        <dbReference type="Pfam" id="PF19081"/>
    </source>
</evidence>
<comment type="caution">
    <text evidence="3">The sequence shown here is derived from an EMBL/GenBank/DDBJ whole genome shotgun (WGS) entry which is preliminary data.</text>
</comment>
<proteinExistence type="predicted"/>
<name>A0ABW5LND2_9FLAO</name>
<feature type="domain" description="Ig-like" evidence="2">
    <location>
        <begin position="271"/>
        <end position="348"/>
    </location>
</feature>
<organism evidence="3 4">
    <name type="scientific">Aquimarina rubra</name>
    <dbReference type="NCBI Taxonomy" id="1920033"/>
    <lineage>
        <taxon>Bacteria</taxon>
        <taxon>Pseudomonadati</taxon>
        <taxon>Bacteroidota</taxon>
        <taxon>Flavobacteriia</taxon>
        <taxon>Flavobacteriales</taxon>
        <taxon>Flavobacteriaceae</taxon>
        <taxon>Aquimarina</taxon>
    </lineage>
</organism>
<dbReference type="InterPro" id="IPR044023">
    <property type="entry name" value="Ig_7"/>
</dbReference>
<accession>A0ABW5LND2</accession>
<dbReference type="RefSeq" id="WP_378295452.1">
    <property type="nucleotide sequence ID" value="NZ_JBHULE010000037.1"/>
</dbReference>
<feature type="chain" id="PRO_5046165889" description="Ig-like domain-containing protein" evidence="1">
    <location>
        <begin position="21"/>
        <end position="368"/>
    </location>
</feature>
<evidence type="ECO:0000313" key="4">
    <source>
        <dbReference type="Proteomes" id="UP001597319"/>
    </source>
</evidence>
<keyword evidence="4" id="KW-1185">Reference proteome</keyword>
<dbReference type="Proteomes" id="UP001597319">
    <property type="component" value="Unassembled WGS sequence"/>
</dbReference>
<reference evidence="4" key="1">
    <citation type="journal article" date="2019" name="Int. J. Syst. Evol. Microbiol.">
        <title>The Global Catalogue of Microorganisms (GCM) 10K type strain sequencing project: providing services to taxonomists for standard genome sequencing and annotation.</title>
        <authorList>
            <consortium name="The Broad Institute Genomics Platform"/>
            <consortium name="The Broad Institute Genome Sequencing Center for Infectious Disease"/>
            <person name="Wu L."/>
            <person name="Ma J."/>
        </authorList>
    </citation>
    <scope>NUCLEOTIDE SEQUENCE [LARGE SCALE GENOMIC DNA]</scope>
    <source>
        <strain evidence="4">KCTC 52274</strain>
    </source>
</reference>
<protein>
    <recommendedName>
        <fullName evidence="2">Ig-like domain-containing protein</fullName>
    </recommendedName>
</protein>
<sequence length="368" mass="37624">MVKKILNFFLFFLIAGTCYAQSVNDYRTNGNDGNWTTVSIWEVFNGTAWVAATTYPGQVAGTNDVSIEGNSEVTINSTIPNSFNSLTIGPGILFVSSDSSLDTPLITLTTGGEAEWTSNNTDLALPANASIVIDGGNLVEDSPCNATKTITIGGTVYASCNGGGGGVDYDFDDINTGGGTLSVAPTSNGPICIGQTLNLSANPGGSGSAGGTFSWSATGPGGYSFSSTAENPTESSITTAGTYTYTVTITDGDGNGTTNTNSVDVIVNASPNAPISGGNQNGCTGGTIPTLTATVSAGETVDWYDAAIGGTLLLSGNTSYTPTAGASYFAEARNTTTGCVSTTRTEIILSLRSCKVITNRRITYRVKQ</sequence>
<dbReference type="EMBL" id="JBHULE010000037">
    <property type="protein sequence ID" value="MFD2565631.1"/>
    <property type="molecule type" value="Genomic_DNA"/>
</dbReference>
<evidence type="ECO:0000256" key="1">
    <source>
        <dbReference type="SAM" id="SignalP"/>
    </source>
</evidence>
<gene>
    <name evidence="3" type="ORF">ACFSR1_23350</name>
</gene>
<dbReference type="Gene3D" id="2.60.40.10">
    <property type="entry name" value="Immunoglobulins"/>
    <property type="match status" value="1"/>
</dbReference>
<keyword evidence="1" id="KW-0732">Signal</keyword>
<feature type="signal peptide" evidence="1">
    <location>
        <begin position="1"/>
        <end position="20"/>
    </location>
</feature>